<dbReference type="SUPFAM" id="SSF47986">
    <property type="entry name" value="DEATH domain"/>
    <property type="match status" value="1"/>
</dbReference>
<name>A0ABN9GFH1_9NEOB</name>
<accession>A0ABN9GFH1</accession>
<proteinExistence type="predicted"/>
<feature type="domain" description="Pyrin" evidence="1">
    <location>
        <begin position="22"/>
        <end position="111"/>
    </location>
</feature>
<protein>
    <recommendedName>
        <fullName evidence="1">Pyrin domain-containing protein</fullName>
    </recommendedName>
</protein>
<dbReference type="EMBL" id="CATNWA010018553">
    <property type="protein sequence ID" value="CAI9608090.1"/>
    <property type="molecule type" value="Genomic_DNA"/>
</dbReference>
<dbReference type="InterPro" id="IPR004020">
    <property type="entry name" value="DAPIN"/>
</dbReference>
<gene>
    <name evidence="2" type="ORF">SPARVUS_LOCUS14048093</name>
</gene>
<evidence type="ECO:0000259" key="1">
    <source>
        <dbReference type="PROSITE" id="PS50824"/>
    </source>
</evidence>
<dbReference type="Gene3D" id="1.10.533.10">
    <property type="entry name" value="Death Domain, Fas"/>
    <property type="match status" value="1"/>
</dbReference>
<reference evidence="2" key="1">
    <citation type="submission" date="2023-05" db="EMBL/GenBank/DDBJ databases">
        <authorList>
            <person name="Stuckert A."/>
        </authorList>
    </citation>
    <scope>NUCLEOTIDE SEQUENCE</scope>
</reference>
<keyword evidence="3" id="KW-1185">Reference proteome</keyword>
<evidence type="ECO:0000313" key="3">
    <source>
        <dbReference type="Proteomes" id="UP001162483"/>
    </source>
</evidence>
<dbReference type="Proteomes" id="UP001162483">
    <property type="component" value="Unassembled WGS sequence"/>
</dbReference>
<dbReference type="Pfam" id="PF02758">
    <property type="entry name" value="PYRIN"/>
    <property type="match status" value="1"/>
</dbReference>
<dbReference type="InterPro" id="IPR011029">
    <property type="entry name" value="DEATH-like_dom_sf"/>
</dbReference>
<feature type="non-terminal residue" evidence="2">
    <location>
        <position position="112"/>
    </location>
</feature>
<evidence type="ECO:0000313" key="2">
    <source>
        <dbReference type="EMBL" id="CAI9608090.1"/>
    </source>
</evidence>
<comment type="caution">
    <text evidence="2">The sequence shown here is derived from an EMBL/GenBank/DDBJ whole genome shotgun (WGS) entry which is preliminary data.</text>
</comment>
<dbReference type="SMART" id="SM01289">
    <property type="entry name" value="PYRIN"/>
    <property type="match status" value="1"/>
</dbReference>
<sequence>MGTSSSSSSSSQGSAPDILRKVTQTPGDLLIYSLEDLKGCDFKRFRNKLSDFSYGGKLPIPRGKLENSDCITTKDILIDTYGEGALDVTIKVFTLIGLMGPANDLQKRRAQN</sequence>
<organism evidence="2 3">
    <name type="scientific">Staurois parvus</name>
    <dbReference type="NCBI Taxonomy" id="386267"/>
    <lineage>
        <taxon>Eukaryota</taxon>
        <taxon>Metazoa</taxon>
        <taxon>Chordata</taxon>
        <taxon>Craniata</taxon>
        <taxon>Vertebrata</taxon>
        <taxon>Euteleostomi</taxon>
        <taxon>Amphibia</taxon>
        <taxon>Batrachia</taxon>
        <taxon>Anura</taxon>
        <taxon>Neobatrachia</taxon>
        <taxon>Ranoidea</taxon>
        <taxon>Ranidae</taxon>
        <taxon>Staurois</taxon>
    </lineage>
</organism>
<dbReference type="PROSITE" id="PS50824">
    <property type="entry name" value="DAPIN"/>
    <property type="match status" value="1"/>
</dbReference>